<accession>A0A1X1UAK1</accession>
<dbReference type="Proteomes" id="UP000193010">
    <property type="component" value="Unassembled WGS sequence"/>
</dbReference>
<name>A0A1X1UAK1_MYCFL</name>
<organism evidence="1 2">
    <name type="scientific">Mycobacterium florentinum</name>
    <dbReference type="NCBI Taxonomy" id="292462"/>
    <lineage>
        <taxon>Bacteria</taxon>
        <taxon>Bacillati</taxon>
        <taxon>Actinomycetota</taxon>
        <taxon>Actinomycetes</taxon>
        <taxon>Mycobacteriales</taxon>
        <taxon>Mycobacteriaceae</taxon>
        <taxon>Mycobacterium</taxon>
        <taxon>Mycobacterium simiae complex</taxon>
    </lineage>
</organism>
<evidence type="ECO:0000313" key="2">
    <source>
        <dbReference type="Proteomes" id="UP000193010"/>
    </source>
</evidence>
<protein>
    <submittedName>
        <fullName evidence="1">Uncharacterized protein</fullName>
    </submittedName>
</protein>
<comment type="caution">
    <text evidence="1">The sequence shown here is derived from an EMBL/GenBank/DDBJ whole genome shotgun (WGS) entry which is preliminary data.</text>
</comment>
<dbReference type="RefSeq" id="WP_085221777.1">
    <property type="nucleotide sequence ID" value="NZ_AP022576.1"/>
</dbReference>
<dbReference type="AlphaFoldDB" id="A0A1X1UAK1"/>
<proteinExistence type="predicted"/>
<sequence>MKMSGAEMREILESLQRDWPPLEEARTTRERFVATSIKTAIVMLDVSGPGLGGVTGSAALPRAVRDKALAVAVANYELVRRLIDQESVSNKAFYDHVIREVAILAEQGAEVSQMIAKAIEQ</sequence>
<keyword evidence="2" id="KW-1185">Reference proteome</keyword>
<reference evidence="1 2" key="1">
    <citation type="submission" date="2016-01" db="EMBL/GenBank/DDBJ databases">
        <title>The new phylogeny of the genus Mycobacterium.</title>
        <authorList>
            <person name="Tarcisio F."/>
            <person name="Conor M."/>
            <person name="Antonella G."/>
            <person name="Elisabetta G."/>
            <person name="Giulia F.S."/>
            <person name="Sara T."/>
            <person name="Anna F."/>
            <person name="Clotilde B."/>
            <person name="Roberto B."/>
            <person name="Veronica D.S."/>
            <person name="Fabio R."/>
            <person name="Monica P."/>
            <person name="Olivier J."/>
            <person name="Enrico T."/>
            <person name="Nicola S."/>
        </authorList>
    </citation>
    <scope>NUCLEOTIDE SEQUENCE [LARGE SCALE GENOMIC DNA]</scope>
    <source>
        <strain evidence="1 2">DSM 44852</strain>
    </source>
</reference>
<dbReference type="EMBL" id="LQOV01000010">
    <property type="protein sequence ID" value="ORV53816.1"/>
    <property type="molecule type" value="Genomic_DNA"/>
</dbReference>
<gene>
    <name evidence="1" type="ORF">AWC05_19005</name>
</gene>
<evidence type="ECO:0000313" key="1">
    <source>
        <dbReference type="EMBL" id="ORV53816.1"/>
    </source>
</evidence>